<proteinExistence type="predicted"/>
<feature type="domain" description="Prolamin-like" evidence="3">
    <location>
        <begin position="138"/>
        <end position="200"/>
    </location>
</feature>
<evidence type="ECO:0000313" key="5">
    <source>
        <dbReference type="Proteomes" id="UP000467841"/>
    </source>
</evidence>
<feature type="chain" id="PRO_5025680645" description="Prolamin-like domain-containing protein" evidence="2">
    <location>
        <begin position="29"/>
        <end position="210"/>
    </location>
</feature>
<feature type="domain" description="Prolamin-like" evidence="3">
    <location>
        <begin position="45"/>
        <end position="106"/>
    </location>
</feature>
<evidence type="ECO:0000313" key="4">
    <source>
        <dbReference type="EMBL" id="CAA7049112.1"/>
    </source>
</evidence>
<evidence type="ECO:0000256" key="2">
    <source>
        <dbReference type="SAM" id="SignalP"/>
    </source>
</evidence>
<protein>
    <recommendedName>
        <fullName evidence="3">Prolamin-like domain-containing protein</fullName>
    </recommendedName>
</protein>
<gene>
    <name evidence="4" type="ORF">MERR_LOCUS36347</name>
</gene>
<dbReference type="EMBL" id="CACVBM020001407">
    <property type="protein sequence ID" value="CAA7049112.1"/>
    <property type="molecule type" value="Genomic_DNA"/>
</dbReference>
<sequence length="210" mass="22937">MERSIQALLSTILIVTLYSTTLLQLGIAEVNVTPRLPFIPADVSKCWSSLFDVQGCVIEIYNFSITRKTENLRWPCCKAILHVDTNCWPKMLPLTPLFPPLLKNVCARVNGGVGSDKKPQVPTIPGFSLPGSPVDVKKCWSSLISVEGCVTEIYKSVFTGKCENVGAVCCKAASALDAKCWPHMFPLNPLFPPLLKDTCSRINAATPTPT</sequence>
<dbReference type="InterPro" id="IPR008502">
    <property type="entry name" value="Prolamin-like"/>
</dbReference>
<dbReference type="Pfam" id="PF05617">
    <property type="entry name" value="Prolamin_like"/>
    <property type="match status" value="2"/>
</dbReference>
<reference evidence="4" key="1">
    <citation type="submission" date="2020-01" db="EMBL/GenBank/DDBJ databases">
        <authorList>
            <person name="Mishra B."/>
        </authorList>
    </citation>
    <scope>NUCLEOTIDE SEQUENCE [LARGE SCALE GENOMIC DNA]</scope>
</reference>
<keyword evidence="5" id="KW-1185">Reference proteome</keyword>
<dbReference type="OrthoDB" id="1887119at2759"/>
<evidence type="ECO:0000256" key="1">
    <source>
        <dbReference type="ARBA" id="ARBA00022729"/>
    </source>
</evidence>
<evidence type="ECO:0000259" key="3">
    <source>
        <dbReference type="Pfam" id="PF05617"/>
    </source>
</evidence>
<name>A0A6D2KBE9_9BRAS</name>
<dbReference type="GO" id="GO:0009567">
    <property type="term" value="P:double fertilization forming a zygote and endosperm"/>
    <property type="evidence" value="ECO:0007669"/>
    <property type="project" value="TreeGrafter"/>
</dbReference>
<feature type="signal peptide" evidence="2">
    <location>
        <begin position="1"/>
        <end position="28"/>
    </location>
</feature>
<keyword evidence="1 2" id="KW-0732">Signal</keyword>
<dbReference type="Proteomes" id="UP000467841">
    <property type="component" value="Unassembled WGS sequence"/>
</dbReference>
<organism evidence="4 5">
    <name type="scientific">Microthlaspi erraticum</name>
    <dbReference type="NCBI Taxonomy" id="1685480"/>
    <lineage>
        <taxon>Eukaryota</taxon>
        <taxon>Viridiplantae</taxon>
        <taxon>Streptophyta</taxon>
        <taxon>Embryophyta</taxon>
        <taxon>Tracheophyta</taxon>
        <taxon>Spermatophyta</taxon>
        <taxon>Magnoliopsida</taxon>
        <taxon>eudicotyledons</taxon>
        <taxon>Gunneridae</taxon>
        <taxon>Pentapetalae</taxon>
        <taxon>rosids</taxon>
        <taxon>malvids</taxon>
        <taxon>Brassicales</taxon>
        <taxon>Brassicaceae</taxon>
        <taxon>Coluteocarpeae</taxon>
        <taxon>Microthlaspi</taxon>
    </lineage>
</organism>
<dbReference type="GO" id="GO:0031982">
    <property type="term" value="C:vesicle"/>
    <property type="evidence" value="ECO:0007669"/>
    <property type="project" value="TreeGrafter"/>
</dbReference>
<accession>A0A6D2KBE9</accession>
<dbReference type="GO" id="GO:0005576">
    <property type="term" value="C:extracellular region"/>
    <property type="evidence" value="ECO:0007669"/>
    <property type="project" value="TreeGrafter"/>
</dbReference>
<dbReference type="GO" id="GO:0080155">
    <property type="term" value="P:regulation of double fertilization forming a zygote and endosperm"/>
    <property type="evidence" value="ECO:0007669"/>
    <property type="project" value="TreeGrafter"/>
</dbReference>
<dbReference type="PANTHER" id="PTHR31181">
    <property type="entry name" value="EGG CELL-SECRETED PROTEIN 1.4"/>
    <property type="match status" value="1"/>
</dbReference>
<comment type="caution">
    <text evidence="4">The sequence shown here is derived from an EMBL/GenBank/DDBJ whole genome shotgun (WGS) entry which is preliminary data.</text>
</comment>
<dbReference type="GO" id="GO:2000008">
    <property type="term" value="P:regulation of protein localization to cell surface"/>
    <property type="evidence" value="ECO:0007669"/>
    <property type="project" value="TreeGrafter"/>
</dbReference>
<dbReference type="PANTHER" id="PTHR31181:SF53">
    <property type="entry name" value="EGG CELL-SECRETED-LIKE PROTEIN-RELATED"/>
    <property type="match status" value="1"/>
</dbReference>
<dbReference type="AlphaFoldDB" id="A0A6D2KBE9"/>